<comment type="caution">
    <text evidence="1">The sequence shown here is derived from an EMBL/GenBank/DDBJ whole genome shotgun (WGS) entry which is preliminary data.</text>
</comment>
<organism evidence="1 2">
    <name type="scientific">Paraburkholderia phymatum</name>
    <dbReference type="NCBI Taxonomy" id="148447"/>
    <lineage>
        <taxon>Bacteria</taxon>
        <taxon>Pseudomonadati</taxon>
        <taxon>Pseudomonadota</taxon>
        <taxon>Betaproteobacteria</taxon>
        <taxon>Burkholderiales</taxon>
        <taxon>Burkholderiaceae</taxon>
        <taxon>Paraburkholderia</taxon>
    </lineage>
</organism>
<accession>A0ACC6U523</accession>
<evidence type="ECO:0000313" key="2">
    <source>
        <dbReference type="Proteomes" id="UP001558850"/>
    </source>
</evidence>
<dbReference type="EMBL" id="JBFRCH010000015">
    <property type="protein sequence ID" value="MEX3934684.1"/>
    <property type="molecule type" value="Genomic_DNA"/>
</dbReference>
<dbReference type="Proteomes" id="UP001558850">
    <property type="component" value="Unassembled WGS sequence"/>
</dbReference>
<reference evidence="1" key="1">
    <citation type="submission" date="2024-07" db="EMBL/GenBank/DDBJ databases">
        <title>A survey of Mimosa microsymbionts across Brazilian biomes reveals a high diversity of Paraburkholderia nodulating endemic species, but also that Cupriavidus is common as a symbiont of widespread species.</title>
        <authorList>
            <person name="Rouws L."/>
            <person name="Barauna A."/>
            <person name="Beukes C."/>
            <person name="Rouws J.R.C."/>
            <person name="De Faria S.M."/>
            <person name="Gross E."/>
            <person name="Bueno Dos Reis Junior F."/>
            <person name="Simon M.F."/>
            <person name="Maluk M."/>
            <person name="Odee D.W."/>
            <person name="Kenicer G."/>
            <person name="Young J.P.W."/>
            <person name="Reis V.M."/>
            <person name="Zilli J."/>
            <person name="James E.K."/>
        </authorList>
    </citation>
    <scope>NUCLEOTIDE SEQUENCE</scope>
    <source>
        <strain evidence="1">EG181B</strain>
    </source>
</reference>
<protein>
    <submittedName>
        <fullName evidence="1">Uncharacterized protein</fullName>
    </submittedName>
</protein>
<keyword evidence="2" id="KW-1185">Reference proteome</keyword>
<name>A0ACC6U523_9BURK</name>
<gene>
    <name evidence="1" type="ORF">AB4Y32_23340</name>
</gene>
<sequence>MKGIKKVSPYLILPVVAASVICVRAVMLSHPADLDWNAWAYPVIRAISSSGWGAIAHVADALQTFGSAQSWIGTCAAAAVARVLLLKKVVKRSTPASPMAMKARDTPTWRQNLAASWVLSVATSPAYLLATDCGRWTPADEDFLALPAVAGSRRPACAVGVAAARDVQAGVFPRLGARVAARRRGSRHASGIRARAQHDSPVAGILKEGVSFDLFDELTPARPDTSARTRGKRHGERTFCVCTHRRGRYKSD</sequence>
<proteinExistence type="predicted"/>
<evidence type="ECO:0000313" key="1">
    <source>
        <dbReference type="EMBL" id="MEX3934684.1"/>
    </source>
</evidence>